<evidence type="ECO:0000313" key="3">
    <source>
        <dbReference type="Proteomes" id="UP001155901"/>
    </source>
</evidence>
<name>A0AA41L4M8_9BURK</name>
<sequence>MSKFPLSAGSNAIEKKEGVVAETMALAANTMAPLAHAMTAQRLVQKDATHLVNNGTMTMALVAKLWDPAVWSEWTQLQAAIMQRLYTQNQDWHQGCAILVDDYGQLRQANTMSKLMEKQGNLISQSAELLTSQTTNFVALLENIDVDFGYWASQKLHGGQV</sequence>
<organism evidence="1 3">
    <name type="scientific">Duganella violaceipulchra</name>
    <dbReference type="NCBI Taxonomy" id="2849652"/>
    <lineage>
        <taxon>Bacteria</taxon>
        <taxon>Pseudomonadati</taxon>
        <taxon>Pseudomonadota</taxon>
        <taxon>Betaproteobacteria</taxon>
        <taxon>Burkholderiales</taxon>
        <taxon>Oxalobacteraceae</taxon>
        <taxon>Telluria group</taxon>
        <taxon>Duganella</taxon>
    </lineage>
</organism>
<evidence type="ECO:0008006" key="5">
    <source>
        <dbReference type="Google" id="ProtNLM"/>
    </source>
</evidence>
<keyword evidence="4" id="KW-1185">Reference proteome</keyword>
<reference evidence="2" key="2">
    <citation type="submission" date="2022-03" db="EMBL/GenBank/DDBJ databases">
        <title>Genome Encyclopedia of Bacteria and Archaea VI: Functional Genomics of Type Strains.</title>
        <authorList>
            <person name="Whitman W."/>
        </authorList>
    </citation>
    <scope>NUCLEOTIDE SEQUENCE</scope>
    <source>
        <strain evidence="2">HSC-15S17</strain>
    </source>
</reference>
<dbReference type="Proteomes" id="UP001155901">
    <property type="component" value="Unassembled WGS sequence"/>
</dbReference>
<dbReference type="AlphaFoldDB" id="A0AA41L4M8"/>
<evidence type="ECO:0000313" key="2">
    <source>
        <dbReference type="EMBL" id="MCP2009593.1"/>
    </source>
</evidence>
<dbReference type="EMBL" id="JALJZU010000006">
    <property type="protein sequence ID" value="MCP2009593.1"/>
    <property type="molecule type" value="Genomic_DNA"/>
</dbReference>
<protein>
    <recommendedName>
        <fullName evidence="5">Phasin domain-containing protein</fullName>
    </recommendedName>
</protein>
<dbReference type="RefSeq" id="WP_217941925.1">
    <property type="nucleotide sequence ID" value="NZ_JAHTGR010000004.1"/>
</dbReference>
<comment type="caution">
    <text evidence="1">The sequence shown here is derived from an EMBL/GenBank/DDBJ whole genome shotgun (WGS) entry which is preliminary data.</text>
</comment>
<dbReference type="Proteomes" id="UP001162889">
    <property type="component" value="Unassembled WGS sequence"/>
</dbReference>
<evidence type="ECO:0000313" key="1">
    <source>
        <dbReference type="EMBL" id="MBV6321162.1"/>
    </source>
</evidence>
<reference evidence="1" key="1">
    <citation type="submission" date="2021-07" db="EMBL/GenBank/DDBJ databases">
        <title>Characterization of violacein-producing bacteria and related species.</title>
        <authorList>
            <person name="Wilson H.S."/>
            <person name="De Leon M.E."/>
        </authorList>
    </citation>
    <scope>NUCLEOTIDE SEQUENCE</scope>
    <source>
        <strain evidence="1">HSC-15S17</strain>
    </source>
</reference>
<proteinExistence type="predicted"/>
<accession>A0AA41L4M8</accession>
<dbReference type="EMBL" id="JAHTGR010000004">
    <property type="protein sequence ID" value="MBV6321162.1"/>
    <property type="molecule type" value="Genomic_DNA"/>
</dbReference>
<evidence type="ECO:0000313" key="4">
    <source>
        <dbReference type="Proteomes" id="UP001162889"/>
    </source>
</evidence>
<gene>
    <name evidence="1" type="ORF">KVP70_09465</name>
    <name evidence="2" type="ORF">L1274_003322</name>
</gene>